<dbReference type="InterPro" id="IPR003440">
    <property type="entry name" value="Glyco_trans_48_dom"/>
</dbReference>
<feature type="transmembrane region" description="Helical" evidence="12">
    <location>
        <begin position="1579"/>
        <end position="1598"/>
    </location>
</feature>
<dbReference type="GO" id="GO:0003843">
    <property type="term" value="F:1,3-beta-D-glucan synthase activity"/>
    <property type="evidence" value="ECO:0007669"/>
    <property type="project" value="UniProtKB-EC"/>
</dbReference>
<dbReference type="FunCoup" id="J4H0X6">
    <property type="interactions" value="131"/>
</dbReference>
<evidence type="ECO:0000256" key="5">
    <source>
        <dbReference type="ARBA" id="ARBA00022679"/>
    </source>
</evidence>
<evidence type="ECO:0000256" key="12">
    <source>
        <dbReference type="SAM" id="Phobius"/>
    </source>
</evidence>
<keyword evidence="7 12" id="KW-1133">Transmembrane helix</keyword>
<feature type="transmembrane region" description="Helical" evidence="12">
    <location>
        <begin position="1629"/>
        <end position="1650"/>
    </location>
</feature>
<feature type="transmembrane region" description="Helical" evidence="12">
    <location>
        <begin position="776"/>
        <end position="798"/>
    </location>
</feature>
<organism evidence="14 15">
    <name type="scientific">Fibroporia radiculosa</name>
    <dbReference type="NCBI Taxonomy" id="599839"/>
    <lineage>
        <taxon>Eukaryota</taxon>
        <taxon>Fungi</taxon>
        <taxon>Dikarya</taxon>
        <taxon>Basidiomycota</taxon>
        <taxon>Agaricomycotina</taxon>
        <taxon>Agaricomycetes</taxon>
        <taxon>Polyporales</taxon>
        <taxon>Fibroporiaceae</taxon>
        <taxon>Fibroporia</taxon>
    </lineage>
</organism>
<dbReference type="STRING" id="599839.J4H0X6"/>
<evidence type="ECO:0000256" key="4">
    <source>
        <dbReference type="ARBA" id="ARBA00022676"/>
    </source>
</evidence>
<proteinExistence type="inferred from homology"/>
<dbReference type="Pfam" id="PF02364">
    <property type="entry name" value="Glucan_synthase"/>
    <property type="match status" value="1"/>
</dbReference>
<evidence type="ECO:0000313" key="15">
    <source>
        <dbReference type="Proteomes" id="UP000006352"/>
    </source>
</evidence>
<feature type="transmembrane region" description="Helical" evidence="12">
    <location>
        <begin position="957"/>
        <end position="974"/>
    </location>
</feature>
<dbReference type="Pfam" id="PF14288">
    <property type="entry name" value="FKS1_dom1"/>
    <property type="match status" value="1"/>
</dbReference>
<evidence type="ECO:0000256" key="3">
    <source>
        <dbReference type="ARBA" id="ARBA00012589"/>
    </source>
</evidence>
<feature type="transmembrane region" description="Helical" evidence="12">
    <location>
        <begin position="844"/>
        <end position="867"/>
    </location>
</feature>
<dbReference type="GO" id="GO:0005886">
    <property type="term" value="C:plasma membrane"/>
    <property type="evidence" value="ECO:0007669"/>
    <property type="project" value="TreeGrafter"/>
</dbReference>
<name>J4H0X6_9APHY</name>
<feature type="region of interest" description="Disordered" evidence="11">
    <location>
        <begin position="307"/>
        <end position="328"/>
    </location>
</feature>
<sequence length="2836" mass="320206">MSISGPRFGLMKTSISRKLSLHRFQSTTSPSSDLVLESVDSRWQGSESPELQSYSSTSNPLQTIRDLIAPTIIITEAPETETSMASDIQSPGNLLTNSHAAEADHLTGDHPISAFSANEDTGMLVSTDVQADYQCSSSHDTEIAFRRQVRILYNQHEALRNKVASLEQIIRDSSKRLHDCAAASAVVLETERELRLEQEAKTRRAEDRVRSLSRENGYLVQAKIILEKQLARAINDTQGWQDKIRAAQDMQEMAMRAYHRCDALEEKNLELQQAVDAFARGSESTTILQLQTAIERLTAELEINKNQKAGNAQSKWRTAREASEEGSTAVLDEMREKTRTLQRIPNNSFVTFSSGMAARPEYGASDPQNPFSNHPSPYGQPLRQYSVDSDPNDAYASRNASSVPLTNAAYYDGQAQSAVSVDSVNEYDRRYTPSIGSQLSMGNDGPFADIPGATEPYPAWSSEREIPMSMEEIEDIFLDLAQKFGFQRDSMRNMFDFLMQLLDSRASRMSPNQALTTIHADYIGGHHANYRKWYFAAQLNLDDAVGQAQNPGLQRLRSMKGKVQTASTKSLDSALNRWRNAMNNMSQYDRLRQVALWLLCWAEAGNVRFTPECLCFIFKCADEYYRSPECQNRVDPVPEGLYLESVIKPLYRFMRDQGYEVSAEGKFVRREKDHDQIIGYDDINQLFWYPEGLAKIVLKDNTRLLNLPPAQRYMKLGQVAWERTFFKTYFEKRSLGHLLINFNRVWILHIAVFWFYTAYNSPKVYTATGKSSPSAAMTWSAVALGGAVATSIMIAATIAEFSFTPTSWNNASHLTTRLIFLLVVLALTGGPTVYVAMVDDSASNIPLIIGIVQFFVSVVATVAFGIIPSGRMFGDRVAGKSRKFMASQTFTASYPTLGGSSRFASVMLWLLVFGCKFTESFFFMSSSFSEPVAVMAHTKVQGCNDKIFGNALCSNQVMFALAIMYVMDLVLFFLDTYLWYIVWVVVFSVCRSFYLGLSIWTPWKEVYTRMPKRIYAKLLATADMEVKYKPKVLVSQIWNAIIISMYREHLLSIHHVQRLLYHQVDGPQGHRVLRAPPFFTHNTGRESDFFPAGGEAERRISFFAQSLTTAFPDPLPVDSMPTFTVLIPHYSEKILLSLREIIREEDQNTRVTLLEYLKQLHPIEWDNFVKDTKILADENSATSSFDGDHPNEKRDSRADDLPFYCIGFKTSAPEYTLRTRIWASLRVQTLYRTVSGMMNYSKAIKLMYRVENPQIVQRFVGNTDRLERELERMSRRKFKFAVSMQRYAKFNKEELENAEFLLRAYPDLQIAYLDEEPGQRSGESRIFSVLIDGHSDVDEKGKRKPKFRVELPGNPILGDGKSDNQNHAIIFYRGEYLQLIDANQDNYLEECIKIRNILGEFEEYSVSGQSPYAQWGHKEFQKAPVAIVGTREYIFSENIGVLGDIAAGKEQTFGTMTPRVLAWIGGKLHYGHPDFLNATFMATRGGVSKAQKGLHLNEDIFAGMNAIGRGGRIKHSEYYQCGKGRDLGFGTILNFQTKLGTGMGEQMLSREYYYLGTQLPLDRFLTFYYGHPGFHINNILVMYSIQVFMVTLLFIGTLNKELAVCATGSSGDVLPGETDCYVLTPVFSWIKRCIISIFLVFFIAFLPLFLQELLERGTGKALIRLGKQFLSLSPIFEVFSTRIYSQSILSNLTFGGARYIATGRGFATTRISFTILYSRFSGPSIYMGMRNVLLLLYATMAVWTPFLIYFWFSVLSICIAPFVFNPHQFSFSDFIIDYREFLRWMSRGNSRHKASSWHGYCRLSRTMITGYKKKKLGHPSEKLSGDMPRARWRTVLLSEIIWPICLAIIFIIAYMFVKSFPQNGKQNPSALIRILVISIGPVVWNAAILLVLFFISLFLGPMMSSWTKFASLIAALAHLLALVGLVAFFEFFWFLELWDASHAVLGVISIVAVQRAIQKILISVFLSREYKSDETNIAWWSGKWYGRGLGNSAFSQPAREFLVKIVEMSLWSSDFLIAHILLILMTPPIFIPFVDRIHSTMMFWVRPSKQIRPPLFSNKQRRQRRWIVIKYTFVYITVIAFLAAMVVLPVVFRDRITLTLSKNAITWSVIDDALAAGHSTDFEFRSLSFVMSRPIHLWRPQVTLTSDEACTTVLKYALPSLAPPPPYQSTPSTRRKLSFIPSLAYFCIQRLLEYPDQIHTLGPVRLHYQKPSSSEAYDIIRALIPSYRPNRPLNLSQVDPRLWALLIQLYPELPSSFRTYTLPLTDNHLPLLQRIPSTPDFALLTILELPRCSELTDDTVIELKDLHGLCAFDASGTALSAWGIKRLSKTLSFATPDEIQAGHRASLRIGPWGIRILILRNCMNVNNEVFDHLVEFPLLSVVDLRGTRCIRGIASPFKPCSEPAFFHPSSLANALSHLTSVATSSNLYSHPNPYTIRIKDLYYKRGTPMARYSSQLDPILGYQPIASGRMDVFLPYKPPQPHLPDAWPCSADSLYESPLQWDNTSPDEQSTGEEEGEEGEETDLSKFDIKDEEGASSSPCEQTLVELVNSAATIESRLMATHRSTVRFYGSSGAHRRNSSLPGPPEIDKCINSTSGNPFMLFRPPPSWNSLPQPNGDQRARKRLKGNAILEGQDLVVDVRKDAHVKQEMSGIRDALAARRRVAVQTSSTHKCKCPEGRQSIQSASSNPFLRKFRQPRAKTPLKKEIKSANSAAKTTIYTDADTASGKKMDALAGSKPLKPISRLTIPRLPPAISPAPTLSSKTSDGVQRRTQTTLPELVRSTSIAPSNAAERQIDKINSRKVGAKPKDSGMNGVKGQRTNFDWKRWGGGSNDGKVS</sequence>
<feature type="transmembrane region" description="Helical" evidence="12">
    <location>
        <begin position="2015"/>
        <end position="2034"/>
    </location>
</feature>
<feature type="compositionally biased region" description="Polar residues" evidence="11">
    <location>
        <begin position="2757"/>
        <end position="2769"/>
    </location>
</feature>
<evidence type="ECO:0000256" key="11">
    <source>
        <dbReference type="SAM" id="MobiDB-lite"/>
    </source>
</evidence>
<feature type="coiled-coil region" evidence="10">
    <location>
        <begin position="149"/>
        <end position="215"/>
    </location>
</feature>
<evidence type="ECO:0000256" key="10">
    <source>
        <dbReference type="SAM" id="Coils"/>
    </source>
</evidence>
<keyword evidence="6 12" id="KW-0812">Transmembrane</keyword>
<feature type="transmembrane region" description="Helical" evidence="12">
    <location>
        <begin position="735"/>
        <end position="756"/>
    </location>
</feature>
<dbReference type="Pfam" id="PF23605">
    <property type="entry name" value="FKS1_dom2"/>
    <property type="match status" value="1"/>
</dbReference>
<feature type="transmembrane region" description="Helical" evidence="12">
    <location>
        <begin position="1840"/>
        <end position="1858"/>
    </location>
</feature>
<evidence type="ECO:0000259" key="13">
    <source>
        <dbReference type="SMART" id="SM01205"/>
    </source>
</evidence>
<dbReference type="EMBL" id="HE796917">
    <property type="protein sequence ID" value="CCL99114.1"/>
    <property type="molecule type" value="Genomic_DNA"/>
</dbReference>
<dbReference type="RefSeq" id="XP_012178397.1">
    <property type="nucleotide sequence ID" value="XM_012323007.1"/>
</dbReference>
<keyword evidence="8 12" id="KW-0472">Membrane</keyword>
<feature type="compositionally biased region" description="Polar residues" evidence="11">
    <location>
        <begin position="2500"/>
        <end position="2509"/>
    </location>
</feature>
<accession>J4H0X6</accession>
<dbReference type="HOGENOM" id="CLU_226712_0_0_1"/>
<dbReference type="PANTHER" id="PTHR12741">
    <property type="entry name" value="LYST-INTERACTING PROTEIN LIP5 DOPAMINE RESPONSIVE PROTEIN DRG-1"/>
    <property type="match status" value="1"/>
</dbReference>
<evidence type="ECO:0000313" key="14">
    <source>
        <dbReference type="EMBL" id="CCL99114.1"/>
    </source>
</evidence>
<keyword evidence="15" id="KW-1185">Reference proteome</keyword>
<keyword evidence="4" id="KW-0328">Glycosyltransferase</keyword>
<feature type="region of interest" description="Disordered" evidence="11">
    <location>
        <begin position="2747"/>
        <end position="2769"/>
    </location>
</feature>
<feature type="transmembrane region" description="Helical" evidence="12">
    <location>
        <begin position="2068"/>
        <end position="2092"/>
    </location>
</feature>
<evidence type="ECO:0000256" key="8">
    <source>
        <dbReference type="ARBA" id="ARBA00023136"/>
    </source>
</evidence>
<feature type="compositionally biased region" description="Gly residues" evidence="11">
    <location>
        <begin position="2826"/>
        <end position="2836"/>
    </location>
</feature>
<dbReference type="GO" id="GO:0006075">
    <property type="term" value="P:(1-&gt;3)-beta-D-glucan biosynthetic process"/>
    <property type="evidence" value="ECO:0007669"/>
    <property type="project" value="InterPro"/>
</dbReference>
<feature type="transmembrane region" description="Helical" evidence="12">
    <location>
        <begin position="980"/>
        <end position="1003"/>
    </location>
</feature>
<dbReference type="SMART" id="SM01205">
    <property type="entry name" value="FKS1_dom1"/>
    <property type="match status" value="1"/>
</dbReference>
<dbReference type="InterPro" id="IPR056261">
    <property type="entry name" value="FKS1-like_dom2"/>
</dbReference>
<dbReference type="GeneID" id="24094025"/>
<dbReference type="GO" id="GO:0000148">
    <property type="term" value="C:1,3-beta-D-glucan synthase complex"/>
    <property type="evidence" value="ECO:0007669"/>
    <property type="project" value="InterPro"/>
</dbReference>
<dbReference type="EC" id="2.4.1.34" evidence="3"/>
<reference evidence="14 15" key="1">
    <citation type="journal article" date="2012" name="Appl. Environ. Microbiol.">
        <title>Short-read sequencing for genomic analysis of the brown rot fungus Fibroporia radiculosa.</title>
        <authorList>
            <person name="Tang J.D."/>
            <person name="Perkins A.D."/>
            <person name="Sonstegard T.S."/>
            <person name="Schroeder S.G."/>
            <person name="Burgess S.C."/>
            <person name="Diehl S.V."/>
        </authorList>
    </citation>
    <scope>NUCLEOTIDE SEQUENCE [LARGE SCALE GENOMIC DNA]</scope>
    <source>
        <strain evidence="14 15">TFFH 294</strain>
    </source>
</reference>
<dbReference type="InParanoid" id="J4H0X6"/>
<evidence type="ECO:0000256" key="6">
    <source>
        <dbReference type="ARBA" id="ARBA00022692"/>
    </source>
</evidence>
<evidence type="ECO:0000256" key="9">
    <source>
        <dbReference type="ARBA" id="ARBA00047777"/>
    </source>
</evidence>
<feature type="transmembrane region" description="Helical" evidence="12">
    <location>
        <begin position="818"/>
        <end position="838"/>
    </location>
</feature>
<feature type="compositionally biased region" description="Polar residues" evidence="11">
    <location>
        <begin position="366"/>
        <end position="375"/>
    </location>
</feature>
<evidence type="ECO:0000256" key="1">
    <source>
        <dbReference type="ARBA" id="ARBA00004141"/>
    </source>
</evidence>
<dbReference type="OrthoDB" id="1880850at2759"/>
<feature type="region of interest" description="Disordered" evidence="11">
    <location>
        <begin position="2498"/>
        <end position="2524"/>
    </location>
</feature>
<protein>
    <recommendedName>
        <fullName evidence="3">1,3-beta-glucan synthase</fullName>
        <ecNumber evidence="3">2.4.1.34</ecNumber>
    </recommendedName>
</protein>
<evidence type="ECO:0000256" key="7">
    <source>
        <dbReference type="ARBA" id="ARBA00022989"/>
    </source>
</evidence>
<feature type="region of interest" description="Disordered" evidence="11">
    <location>
        <begin position="2782"/>
        <end position="2836"/>
    </location>
</feature>
<feature type="transmembrane region" description="Helical" evidence="12">
    <location>
        <begin position="1734"/>
        <end position="1764"/>
    </location>
</feature>
<dbReference type="InterPro" id="IPR026899">
    <property type="entry name" value="FKS1-like_dom1"/>
</dbReference>
<feature type="compositionally biased region" description="Acidic residues" evidence="11">
    <location>
        <begin position="2510"/>
        <end position="2522"/>
    </location>
</feature>
<feature type="transmembrane region" description="Helical" evidence="12">
    <location>
        <begin position="1870"/>
        <end position="1897"/>
    </location>
</feature>
<dbReference type="GO" id="GO:0051278">
    <property type="term" value="P:fungal-type cell wall polysaccharide biosynthetic process"/>
    <property type="evidence" value="ECO:0007669"/>
    <property type="project" value="TreeGrafter"/>
</dbReference>
<feature type="transmembrane region" description="Helical" evidence="12">
    <location>
        <begin position="1909"/>
        <end position="1935"/>
    </location>
</feature>
<comment type="subcellular location">
    <subcellularLocation>
        <location evidence="1">Membrane</location>
        <topology evidence="1">Multi-pass membrane protein</topology>
    </subcellularLocation>
</comment>
<keyword evidence="10" id="KW-0175">Coiled coil</keyword>
<dbReference type="PANTHER" id="PTHR12741:SF48">
    <property type="entry name" value="1,3-BETA-GLUCAN SYNTHASE COMPONENT FKS1-RELATED"/>
    <property type="match status" value="1"/>
</dbReference>
<comment type="similarity">
    <text evidence="2">Belongs to the glycosyltransferase 48 family.</text>
</comment>
<feature type="coiled-coil region" evidence="10">
    <location>
        <begin position="247"/>
        <end position="307"/>
    </location>
</feature>
<gene>
    <name evidence="14" type="ORF">FIBRA_01128</name>
</gene>
<evidence type="ECO:0000256" key="2">
    <source>
        <dbReference type="ARBA" id="ARBA00009040"/>
    </source>
</evidence>
<keyword evidence="5" id="KW-0808">Transferase</keyword>
<feature type="compositionally biased region" description="Polar residues" evidence="11">
    <location>
        <begin position="307"/>
        <end position="316"/>
    </location>
</feature>
<feature type="domain" description="1,3-beta-glucan synthase component FKS1-like" evidence="13">
    <location>
        <begin position="588"/>
        <end position="701"/>
    </location>
</feature>
<feature type="region of interest" description="Disordered" evidence="11">
    <location>
        <begin position="359"/>
        <end position="398"/>
    </location>
</feature>
<dbReference type="Proteomes" id="UP000006352">
    <property type="component" value="Unassembled WGS sequence"/>
</dbReference>
<comment type="catalytic activity">
    <reaction evidence="9">
        <text>[(1-&gt;3)-beta-D-glucosyl](n) + UDP-alpha-D-glucose = [(1-&gt;3)-beta-D-glucosyl](n+1) + UDP + H(+)</text>
        <dbReference type="Rhea" id="RHEA:21476"/>
        <dbReference type="Rhea" id="RHEA-COMP:11146"/>
        <dbReference type="Rhea" id="RHEA-COMP:14303"/>
        <dbReference type="ChEBI" id="CHEBI:15378"/>
        <dbReference type="ChEBI" id="CHEBI:37671"/>
        <dbReference type="ChEBI" id="CHEBI:58223"/>
        <dbReference type="ChEBI" id="CHEBI:58885"/>
        <dbReference type="EC" id="2.4.1.34"/>
    </reaction>
</comment>